<organism evidence="3 4">
    <name type="scientific">Malaciobacter marinus</name>
    <dbReference type="NCBI Taxonomy" id="505249"/>
    <lineage>
        <taxon>Bacteria</taxon>
        <taxon>Pseudomonadati</taxon>
        <taxon>Campylobacterota</taxon>
        <taxon>Epsilonproteobacteria</taxon>
        <taxon>Campylobacterales</taxon>
        <taxon>Arcobacteraceae</taxon>
        <taxon>Malaciobacter</taxon>
    </lineage>
</organism>
<name>A0AB36ZWF4_9BACT</name>
<evidence type="ECO:0000256" key="2">
    <source>
        <dbReference type="SAM" id="MobiDB-lite"/>
    </source>
</evidence>
<accession>A0AB36ZWF4</accession>
<reference evidence="3 4" key="1">
    <citation type="submission" date="2018-02" db="EMBL/GenBank/DDBJ databases">
        <title>Subsurface microbial communities from deep shales in Ohio and West Virginia, USA.</title>
        <authorList>
            <person name="Wrighton K."/>
        </authorList>
    </citation>
    <scope>NUCLEOTIDE SEQUENCE [LARGE SCALE GENOMIC DNA]</scope>
    <source>
        <strain evidence="3 4">MARC-MIP3H16</strain>
    </source>
</reference>
<evidence type="ECO:0000313" key="4">
    <source>
        <dbReference type="Proteomes" id="UP000239861"/>
    </source>
</evidence>
<dbReference type="SUPFAM" id="SSF143120">
    <property type="entry name" value="YefM-like"/>
    <property type="match status" value="1"/>
</dbReference>
<feature type="region of interest" description="Disordered" evidence="2">
    <location>
        <begin position="76"/>
        <end position="103"/>
    </location>
</feature>
<protein>
    <recommendedName>
        <fullName evidence="5">Antitoxin</fullName>
    </recommendedName>
</protein>
<dbReference type="RefSeq" id="WP_170233018.1">
    <property type="nucleotide sequence ID" value="NZ_PTIW01000010.1"/>
</dbReference>
<comment type="similarity">
    <text evidence="1">Belongs to the phD/YefM antitoxin family.</text>
</comment>
<proteinExistence type="inferred from homology"/>
<evidence type="ECO:0000313" key="3">
    <source>
        <dbReference type="EMBL" id="PPK61377.1"/>
    </source>
</evidence>
<evidence type="ECO:0008006" key="5">
    <source>
        <dbReference type="Google" id="ProtNLM"/>
    </source>
</evidence>
<comment type="caution">
    <text evidence="3">The sequence shown here is derived from an EMBL/GenBank/DDBJ whole genome shotgun (WGS) entry which is preliminary data.</text>
</comment>
<dbReference type="InterPro" id="IPR036165">
    <property type="entry name" value="YefM-like_sf"/>
</dbReference>
<sequence>MNYLQYTSKEMFSSTELIRKSKMIFEKINKHEIEKAIILRDGKPSFMLLDFETYEKLMQEYMQLKTTSKEKIMPKIDKEVESNSETKAPSETKIHKITNNPKTSIEEIDENELKKAFEDIDNINFSNSLDNDTQDVLEEVYIEERPIEKNDESLKDFWD</sequence>
<dbReference type="Proteomes" id="UP000239861">
    <property type="component" value="Unassembled WGS sequence"/>
</dbReference>
<dbReference type="EMBL" id="PTIW01000010">
    <property type="protein sequence ID" value="PPK61377.1"/>
    <property type="molecule type" value="Genomic_DNA"/>
</dbReference>
<dbReference type="AlphaFoldDB" id="A0AB36ZWF4"/>
<evidence type="ECO:0000256" key="1">
    <source>
        <dbReference type="ARBA" id="ARBA00009981"/>
    </source>
</evidence>
<gene>
    <name evidence="3" type="ORF">B0F89_11022</name>
</gene>